<proteinExistence type="inferred from homology"/>
<sequence>MKRLSTLIMISLMCATGSSAGIGHEPRSPEPAVSIAIRGGTIYDGLGGEPFLGDILVANDRIVAVVKGGSRVKSRLNIDARGLAIAPGFINMLSWANESLLVDGRAMSDIKQGVTLEILGEGESMGPLTPDMKRDMERSEGDLRYPVTWTTLGEYLEHTANQGIAPNVASFVGAATVRIHELGKDDVDPTPEQLGRMRGLVRQGMQEGALGVSSALIYAPGAYAETPELVALAREAALCGGIYISHVRSEGDRLLPAIDELIDISRQSGAPAEIYHLKQAGRANWGKIDAALARIEAARAQGLRITADMYSYTAGASGLDAAMPPWVQAGGYDAWVKRLKDPQIRARVVKEMSRPAKDWENLYLAAGGADNVLLIGFKNPDLKKYTGKTLAEVATALGESPIEAAIDLVIRDGSRVSTAYFMMDEANVRRQVGLPWIAFGSDESAPASEGVFLLSNSHPRAYGNIARLLGHYVREEKATTLQSAIQRLTSFPAKNLGIRDRGSLTAGNFADLVVFDPKTIGDHATYAQPAHYASGVRDVFVNGIPVLRNGQATGRKAGQVVRGAGWQGWPNGGQCH</sequence>
<dbReference type="Gene3D" id="3.20.20.140">
    <property type="entry name" value="Metal-dependent hydrolases"/>
    <property type="match status" value="2"/>
</dbReference>
<organism evidence="5 6">
    <name type="scientific">Sphingomonas oligophenolica</name>
    <dbReference type="NCBI Taxonomy" id="301154"/>
    <lineage>
        <taxon>Bacteria</taxon>
        <taxon>Pseudomonadati</taxon>
        <taxon>Pseudomonadota</taxon>
        <taxon>Alphaproteobacteria</taxon>
        <taxon>Sphingomonadales</taxon>
        <taxon>Sphingomonadaceae</taxon>
        <taxon>Sphingomonas</taxon>
    </lineage>
</organism>
<keyword evidence="6" id="KW-1185">Reference proteome</keyword>
<dbReference type="Gene3D" id="2.30.40.10">
    <property type="entry name" value="Urease, subunit C, domain 1"/>
    <property type="match status" value="2"/>
</dbReference>
<comment type="caution">
    <text evidence="5">The sequence shown here is derived from an EMBL/GenBank/DDBJ whole genome shotgun (WGS) entry which is preliminary data.</text>
</comment>
<feature type="chain" id="PRO_5046395621" evidence="3">
    <location>
        <begin position="21"/>
        <end position="576"/>
    </location>
</feature>
<feature type="signal peptide" evidence="3">
    <location>
        <begin position="1"/>
        <end position="20"/>
    </location>
</feature>
<dbReference type="Proteomes" id="UP001419910">
    <property type="component" value="Unassembled WGS sequence"/>
</dbReference>
<dbReference type="InterPro" id="IPR023100">
    <property type="entry name" value="D-aminoacylase_insert_dom_sf"/>
</dbReference>
<gene>
    <name evidence="5" type="ORF">ABC974_25255</name>
</gene>
<dbReference type="PANTHER" id="PTHR11113">
    <property type="entry name" value="N-ACETYLGLUCOSAMINE-6-PHOSPHATE DEACETYLASE"/>
    <property type="match status" value="1"/>
</dbReference>
<keyword evidence="3" id="KW-0732">Signal</keyword>
<feature type="domain" description="Amidohydrolase 3" evidence="4">
    <location>
        <begin position="78"/>
        <end position="546"/>
    </location>
</feature>
<dbReference type="InterPro" id="IPR032466">
    <property type="entry name" value="Metal_Hydrolase"/>
</dbReference>
<accession>A0ABU9YAZ7</accession>
<comment type="similarity">
    <text evidence="1">Belongs to the metallo-dependent hydrolases superfamily. NagA family.</text>
</comment>
<dbReference type="Pfam" id="PF07969">
    <property type="entry name" value="Amidohydro_3"/>
    <property type="match status" value="1"/>
</dbReference>
<dbReference type="PANTHER" id="PTHR11113:SF14">
    <property type="entry name" value="N-ACETYLGLUCOSAMINE-6-PHOSPHATE DEACETYLASE"/>
    <property type="match status" value="1"/>
</dbReference>
<dbReference type="SUPFAM" id="SSF51338">
    <property type="entry name" value="Composite domain of metallo-dependent hydrolases"/>
    <property type="match status" value="1"/>
</dbReference>
<evidence type="ECO:0000259" key="4">
    <source>
        <dbReference type="Pfam" id="PF07969"/>
    </source>
</evidence>
<dbReference type="EMBL" id="JBDIME010000036">
    <property type="protein sequence ID" value="MEN2792959.1"/>
    <property type="molecule type" value="Genomic_DNA"/>
</dbReference>
<reference evidence="5 6" key="1">
    <citation type="submission" date="2024-05" db="EMBL/GenBank/DDBJ databases">
        <authorList>
            <person name="Liu Q."/>
            <person name="Xin Y.-H."/>
        </authorList>
    </citation>
    <scope>NUCLEOTIDE SEQUENCE [LARGE SCALE GENOMIC DNA]</scope>
    <source>
        <strain evidence="5 6">CGMCC 1.10181</strain>
    </source>
</reference>
<evidence type="ECO:0000256" key="1">
    <source>
        <dbReference type="ARBA" id="ARBA00010716"/>
    </source>
</evidence>
<evidence type="ECO:0000313" key="6">
    <source>
        <dbReference type="Proteomes" id="UP001419910"/>
    </source>
</evidence>
<dbReference type="SUPFAM" id="SSF51556">
    <property type="entry name" value="Metallo-dependent hydrolases"/>
    <property type="match status" value="1"/>
</dbReference>
<name>A0ABU9YAZ7_9SPHN</name>
<dbReference type="InterPro" id="IPR013108">
    <property type="entry name" value="Amidohydro_3"/>
</dbReference>
<protein>
    <submittedName>
        <fullName evidence="5">Amidohydrolase family protein</fullName>
    </submittedName>
</protein>
<evidence type="ECO:0000256" key="3">
    <source>
        <dbReference type="SAM" id="SignalP"/>
    </source>
</evidence>
<dbReference type="Gene3D" id="3.30.1490.130">
    <property type="entry name" value="D-aminoacylase. Domain 3"/>
    <property type="match status" value="1"/>
</dbReference>
<evidence type="ECO:0000313" key="5">
    <source>
        <dbReference type="EMBL" id="MEN2792959.1"/>
    </source>
</evidence>
<keyword evidence="2" id="KW-0378">Hydrolase</keyword>
<evidence type="ECO:0000256" key="2">
    <source>
        <dbReference type="ARBA" id="ARBA00022801"/>
    </source>
</evidence>
<dbReference type="RefSeq" id="WP_343889685.1">
    <property type="nucleotide sequence ID" value="NZ_BAAAEH010000023.1"/>
</dbReference>
<dbReference type="InterPro" id="IPR011059">
    <property type="entry name" value="Metal-dep_hydrolase_composite"/>
</dbReference>